<feature type="transmembrane region" description="Helical" evidence="12">
    <location>
        <begin position="288"/>
        <end position="310"/>
    </location>
</feature>
<evidence type="ECO:0000256" key="7">
    <source>
        <dbReference type="ARBA" id="ARBA00022989"/>
    </source>
</evidence>
<evidence type="ECO:0000256" key="10">
    <source>
        <dbReference type="ARBA" id="ARBA00030855"/>
    </source>
</evidence>
<evidence type="ECO:0000256" key="1">
    <source>
        <dbReference type="ARBA" id="ARBA00004429"/>
    </source>
</evidence>
<gene>
    <name evidence="13" type="ORF">ABT56_19690</name>
</gene>
<feature type="transmembrane region" description="Helical" evidence="12">
    <location>
        <begin position="251"/>
        <end position="268"/>
    </location>
</feature>
<keyword evidence="14" id="KW-1185">Reference proteome</keyword>
<keyword evidence="6 12" id="KW-0812">Transmembrane</keyword>
<dbReference type="Proteomes" id="UP000036097">
    <property type="component" value="Unassembled WGS sequence"/>
</dbReference>
<evidence type="ECO:0000256" key="9">
    <source>
        <dbReference type="ARBA" id="ARBA00023136"/>
    </source>
</evidence>
<dbReference type="NCBIfam" id="TIGR00797">
    <property type="entry name" value="matE"/>
    <property type="match status" value="1"/>
</dbReference>
<reference evidence="13 14" key="1">
    <citation type="submission" date="2015-05" db="EMBL/GenBank/DDBJ databases">
        <title>Photobacterium galathea sp. nov.</title>
        <authorList>
            <person name="Machado H."/>
            <person name="Gram L."/>
        </authorList>
    </citation>
    <scope>NUCLEOTIDE SEQUENCE [LARGE SCALE GENOMIC DNA]</scope>
    <source>
        <strain evidence="13 14">CGMCC 1.12159</strain>
    </source>
</reference>
<feature type="transmembrane region" description="Helical" evidence="12">
    <location>
        <begin position="322"/>
        <end position="342"/>
    </location>
</feature>
<dbReference type="GO" id="GO:0006811">
    <property type="term" value="P:monoatomic ion transport"/>
    <property type="evidence" value="ECO:0007669"/>
    <property type="project" value="UniProtKB-KW"/>
</dbReference>
<accession>A0A0J1GVA5</accession>
<dbReference type="PATRIC" id="fig|1195763.3.peg.4214"/>
<keyword evidence="4" id="KW-0050">Antiport</keyword>
<dbReference type="RefSeq" id="WP_047880617.1">
    <property type="nucleotide sequence ID" value="NZ_LDOT01000034.1"/>
</dbReference>
<dbReference type="PANTHER" id="PTHR43298:SF2">
    <property type="entry name" value="FMN_FAD EXPORTER YEEO-RELATED"/>
    <property type="match status" value="1"/>
</dbReference>
<dbReference type="GO" id="GO:0005886">
    <property type="term" value="C:plasma membrane"/>
    <property type="evidence" value="ECO:0007669"/>
    <property type="project" value="UniProtKB-SubCell"/>
</dbReference>
<proteinExistence type="predicted"/>
<keyword evidence="9 12" id="KW-0472">Membrane</keyword>
<feature type="transmembrane region" description="Helical" evidence="12">
    <location>
        <begin position="102"/>
        <end position="122"/>
    </location>
</feature>
<evidence type="ECO:0000256" key="12">
    <source>
        <dbReference type="SAM" id="Phobius"/>
    </source>
</evidence>
<comment type="subcellular location">
    <subcellularLocation>
        <location evidence="1">Cell inner membrane</location>
        <topology evidence="1">Multi-pass membrane protein</topology>
    </subcellularLocation>
</comment>
<evidence type="ECO:0000256" key="6">
    <source>
        <dbReference type="ARBA" id="ARBA00022692"/>
    </source>
</evidence>
<keyword evidence="8" id="KW-0406">Ion transport</keyword>
<evidence type="ECO:0000256" key="8">
    <source>
        <dbReference type="ARBA" id="ARBA00023065"/>
    </source>
</evidence>
<evidence type="ECO:0000313" key="13">
    <source>
        <dbReference type="EMBL" id="KLV03349.1"/>
    </source>
</evidence>
<feature type="transmembrane region" description="Helical" evidence="12">
    <location>
        <begin position="138"/>
        <end position="155"/>
    </location>
</feature>
<feature type="transmembrane region" description="Helical" evidence="12">
    <location>
        <begin position="421"/>
        <end position="440"/>
    </location>
</feature>
<protein>
    <recommendedName>
        <fullName evidence="2">Multidrug resistance protein NorM</fullName>
    </recommendedName>
    <alternativeName>
        <fullName evidence="11">Multidrug-efflux transporter</fullName>
    </alternativeName>
    <alternativeName>
        <fullName evidence="10">Na(+)/drug antiporter</fullName>
    </alternativeName>
</protein>
<feature type="transmembrane region" description="Helical" evidence="12">
    <location>
        <begin position="362"/>
        <end position="385"/>
    </location>
</feature>
<evidence type="ECO:0000256" key="11">
    <source>
        <dbReference type="ARBA" id="ARBA00031636"/>
    </source>
</evidence>
<dbReference type="PANTHER" id="PTHR43298">
    <property type="entry name" value="MULTIDRUG RESISTANCE PROTEIN NORM-RELATED"/>
    <property type="match status" value="1"/>
</dbReference>
<keyword evidence="7 12" id="KW-1133">Transmembrane helix</keyword>
<evidence type="ECO:0000256" key="5">
    <source>
        <dbReference type="ARBA" id="ARBA00022475"/>
    </source>
</evidence>
<dbReference type="PIRSF" id="PIRSF006603">
    <property type="entry name" value="DinF"/>
    <property type="match status" value="1"/>
</dbReference>
<dbReference type="AlphaFoldDB" id="A0A0J1GVA5"/>
<dbReference type="GO" id="GO:0015297">
    <property type="term" value="F:antiporter activity"/>
    <property type="evidence" value="ECO:0007669"/>
    <property type="project" value="UniProtKB-KW"/>
</dbReference>
<feature type="transmembrane region" description="Helical" evidence="12">
    <location>
        <begin position="167"/>
        <end position="187"/>
    </location>
</feature>
<dbReference type="InterPro" id="IPR002528">
    <property type="entry name" value="MATE_fam"/>
</dbReference>
<dbReference type="STRING" id="1195763.ABT56_19690"/>
<name>A0A0J1GVA5_9GAMM</name>
<keyword evidence="3" id="KW-0813">Transport</keyword>
<dbReference type="InterPro" id="IPR048279">
    <property type="entry name" value="MdtK-like"/>
</dbReference>
<feature type="transmembrane region" description="Helical" evidence="12">
    <location>
        <begin position="63"/>
        <end position="81"/>
    </location>
</feature>
<dbReference type="EMBL" id="LDOT01000034">
    <property type="protein sequence ID" value="KLV03349.1"/>
    <property type="molecule type" value="Genomic_DNA"/>
</dbReference>
<feature type="transmembrane region" description="Helical" evidence="12">
    <location>
        <begin position="22"/>
        <end position="43"/>
    </location>
</feature>
<feature type="transmembrane region" description="Helical" evidence="12">
    <location>
        <begin position="193"/>
        <end position="220"/>
    </location>
</feature>
<comment type="caution">
    <text evidence="13">The sequence shown here is derived from an EMBL/GenBank/DDBJ whole genome shotgun (WGS) entry which is preliminary data.</text>
</comment>
<evidence type="ECO:0000256" key="4">
    <source>
        <dbReference type="ARBA" id="ARBA00022449"/>
    </source>
</evidence>
<dbReference type="Pfam" id="PF01554">
    <property type="entry name" value="MatE"/>
    <property type="match status" value="2"/>
</dbReference>
<sequence length="462" mass="51166">MTTNTTQQNALPERMFSRVAKLAFPVAIQSALVSILALADVLMVSDYGQSATAAVGIASKWHFVAIMIMAGLASANGVLVSQYWGRYDKVHAKTVTLQAMKFGLAIMVPVTFAITVFASQIMQLQTNDFAVINQGAQYLWYSFPVLILTHIIITAESSMRSSGDAMTPLVLGAITIAINICLNFILIKGYLGFPAMGVAGAALATTIARFAQVVMMWVVLSKRRHWLLTSESIRRHQTLWMTYRKLAIPQSLNTLLWALGTLTYQIIFGHMGTTELAVFSMIGPFESLLYATFMGISVACSVLIGQSLGRDEFDTAQAMTRFFLKFVVIIGLGMSLCLYLNHQFVLAWLNLDSSSLRPYAQPAMVVMSIGITLKMLNMIIINGILRSGGENLFCLRMDFIAMWMVGIPLTAYGAFVGHWDFGWVYFTILTEEVVKLGLCFNRYLKKRWLNNLTIQPQPATCA</sequence>
<organism evidence="13 14">
    <name type="scientific">Photobacterium aquae</name>
    <dbReference type="NCBI Taxonomy" id="1195763"/>
    <lineage>
        <taxon>Bacteria</taxon>
        <taxon>Pseudomonadati</taxon>
        <taxon>Pseudomonadota</taxon>
        <taxon>Gammaproteobacteria</taxon>
        <taxon>Vibrionales</taxon>
        <taxon>Vibrionaceae</taxon>
        <taxon>Photobacterium</taxon>
    </lineage>
</organism>
<dbReference type="OrthoDB" id="9780160at2"/>
<feature type="transmembrane region" description="Helical" evidence="12">
    <location>
        <begin position="397"/>
        <end position="415"/>
    </location>
</feature>
<keyword evidence="5" id="KW-1003">Cell membrane</keyword>
<evidence type="ECO:0000256" key="2">
    <source>
        <dbReference type="ARBA" id="ARBA00013489"/>
    </source>
</evidence>
<dbReference type="GO" id="GO:0042910">
    <property type="term" value="F:xenobiotic transmembrane transporter activity"/>
    <property type="evidence" value="ECO:0007669"/>
    <property type="project" value="InterPro"/>
</dbReference>
<dbReference type="InterPro" id="IPR050222">
    <property type="entry name" value="MATE_MdtK"/>
</dbReference>
<evidence type="ECO:0000256" key="3">
    <source>
        <dbReference type="ARBA" id="ARBA00022448"/>
    </source>
</evidence>
<evidence type="ECO:0000313" key="14">
    <source>
        <dbReference type="Proteomes" id="UP000036097"/>
    </source>
</evidence>